<sequence length="424" mass="44318">MLSSTSHHARAMQLQEQSKYLGIRQTQNDTTGPSSSPVSFFGSSTSSSTSASENATSTESGSSFSSSSSSPSPSLTTDSSFTSSFSSTSTSLASDSSSTSTENSTFVSPSSSFSVFSSTSTASPSQFTTTTSSDSSNVVELTSSDTGRILVTQESSSFEPTPATTFELTSAITPSTSTSSLVASTSGLSTAAAVSSDRGFWSNKPAVAGLITAIIVAVLTILVALYLLVKRKQNSKGVRDIEFLEKDSELSRTNSGHPSEPSSIMNPPMDTHTNLDPVYYPPDPFATAPYAADNLPAITYSYAQDVNNQYPSYPDENPPPIPPDFGLNHPSTVHPSDVRASVHPFADPAALSSLVAESKTNQNPFADAAMVQLPNNRVNLNPFADAAATSGRTAVAGSHLLQPPTRISAYQSSIDSFYGGNGYL</sequence>
<dbReference type="Proteomes" id="UP001498398">
    <property type="component" value="Unassembled WGS sequence"/>
</dbReference>
<keyword evidence="2" id="KW-1133">Transmembrane helix</keyword>
<evidence type="ECO:0000313" key="4">
    <source>
        <dbReference type="Proteomes" id="UP001498398"/>
    </source>
</evidence>
<name>A0ABR1K3W2_9AGAR</name>
<accession>A0ABR1K3W2</accession>
<feature type="compositionally biased region" description="Polar residues" evidence="1">
    <location>
        <begin position="14"/>
        <end position="29"/>
    </location>
</feature>
<proteinExistence type="predicted"/>
<evidence type="ECO:0000256" key="1">
    <source>
        <dbReference type="SAM" id="MobiDB-lite"/>
    </source>
</evidence>
<keyword evidence="4" id="KW-1185">Reference proteome</keyword>
<feature type="compositionally biased region" description="Polar residues" evidence="1">
    <location>
        <begin position="251"/>
        <end position="265"/>
    </location>
</feature>
<protein>
    <submittedName>
        <fullName evidence="3">Uncharacterized protein</fullName>
    </submittedName>
</protein>
<evidence type="ECO:0000313" key="3">
    <source>
        <dbReference type="EMBL" id="KAK7470435.1"/>
    </source>
</evidence>
<gene>
    <name evidence="3" type="ORF">VKT23_001861</name>
</gene>
<keyword evidence="2" id="KW-0472">Membrane</keyword>
<feature type="compositionally biased region" description="Low complexity" evidence="1">
    <location>
        <begin position="30"/>
        <end position="139"/>
    </location>
</feature>
<feature type="region of interest" description="Disordered" evidence="1">
    <location>
        <begin position="1"/>
        <end position="139"/>
    </location>
</feature>
<comment type="caution">
    <text evidence="3">The sequence shown here is derived from an EMBL/GenBank/DDBJ whole genome shotgun (WGS) entry which is preliminary data.</text>
</comment>
<feature type="transmembrane region" description="Helical" evidence="2">
    <location>
        <begin position="206"/>
        <end position="229"/>
    </location>
</feature>
<evidence type="ECO:0000256" key="2">
    <source>
        <dbReference type="SAM" id="Phobius"/>
    </source>
</evidence>
<feature type="region of interest" description="Disordered" evidence="1">
    <location>
        <begin position="248"/>
        <end position="270"/>
    </location>
</feature>
<organism evidence="3 4">
    <name type="scientific">Marasmiellus scandens</name>
    <dbReference type="NCBI Taxonomy" id="2682957"/>
    <lineage>
        <taxon>Eukaryota</taxon>
        <taxon>Fungi</taxon>
        <taxon>Dikarya</taxon>
        <taxon>Basidiomycota</taxon>
        <taxon>Agaricomycotina</taxon>
        <taxon>Agaricomycetes</taxon>
        <taxon>Agaricomycetidae</taxon>
        <taxon>Agaricales</taxon>
        <taxon>Marasmiineae</taxon>
        <taxon>Omphalotaceae</taxon>
        <taxon>Marasmiellus</taxon>
    </lineage>
</organism>
<keyword evidence="2" id="KW-0812">Transmembrane</keyword>
<dbReference type="EMBL" id="JBANRG010000002">
    <property type="protein sequence ID" value="KAK7470435.1"/>
    <property type="molecule type" value="Genomic_DNA"/>
</dbReference>
<reference evidence="3 4" key="1">
    <citation type="submission" date="2024-01" db="EMBL/GenBank/DDBJ databases">
        <title>A draft genome for the cacao thread blight pathogen Marasmiellus scandens.</title>
        <authorList>
            <person name="Baruah I.K."/>
            <person name="Leung J."/>
            <person name="Bukari Y."/>
            <person name="Amoako-Attah I."/>
            <person name="Meinhardt L.W."/>
            <person name="Bailey B.A."/>
            <person name="Cohen S.P."/>
        </authorList>
    </citation>
    <scope>NUCLEOTIDE SEQUENCE [LARGE SCALE GENOMIC DNA]</scope>
    <source>
        <strain evidence="3 4">GH-19</strain>
    </source>
</reference>